<dbReference type="Proteomes" id="UP000051999">
    <property type="component" value="Unassembled WGS sequence"/>
</dbReference>
<dbReference type="PANTHER" id="PTHR39173:SF1">
    <property type="entry name" value="ACETYLTRANSFERASE"/>
    <property type="match status" value="1"/>
</dbReference>
<keyword evidence="3" id="KW-1185">Reference proteome</keyword>
<evidence type="ECO:0000259" key="1">
    <source>
        <dbReference type="PROSITE" id="PS51186"/>
    </source>
</evidence>
<dbReference type="EMBL" id="AZFF01000020">
    <property type="protein sequence ID" value="KRL53356.1"/>
    <property type="molecule type" value="Genomic_DNA"/>
</dbReference>
<accession>A0A0R1R9G2</accession>
<dbReference type="PANTHER" id="PTHR39173">
    <property type="entry name" value="ACETYLTRANSFERASE"/>
    <property type="match status" value="1"/>
</dbReference>
<dbReference type="OrthoDB" id="9797989at2"/>
<protein>
    <recommendedName>
        <fullName evidence="1">N-acetyltransferase domain-containing protein</fullName>
    </recommendedName>
</protein>
<name>A0A0R1R9G2_9LACO</name>
<proteinExistence type="predicted"/>
<reference evidence="2 3" key="1">
    <citation type="journal article" date="2015" name="Genome Announc.">
        <title>Expanding the biotechnology potential of lactobacilli through comparative genomics of 213 strains and associated genera.</title>
        <authorList>
            <person name="Sun Z."/>
            <person name="Harris H.M."/>
            <person name="McCann A."/>
            <person name="Guo C."/>
            <person name="Argimon S."/>
            <person name="Zhang W."/>
            <person name="Yang X."/>
            <person name="Jeffery I.B."/>
            <person name="Cooney J.C."/>
            <person name="Kagawa T.F."/>
            <person name="Liu W."/>
            <person name="Song Y."/>
            <person name="Salvetti E."/>
            <person name="Wrobel A."/>
            <person name="Rasinkangas P."/>
            <person name="Parkhill J."/>
            <person name="Rea M.C."/>
            <person name="O'Sullivan O."/>
            <person name="Ritari J."/>
            <person name="Douillard F.P."/>
            <person name="Paul Ross R."/>
            <person name="Yang R."/>
            <person name="Briner A.E."/>
            <person name="Felis G.E."/>
            <person name="de Vos W.M."/>
            <person name="Barrangou R."/>
            <person name="Klaenhammer T.R."/>
            <person name="Caufield P.W."/>
            <person name="Cui Y."/>
            <person name="Zhang H."/>
            <person name="O'Toole P.W."/>
        </authorList>
    </citation>
    <scope>NUCLEOTIDE SEQUENCE [LARGE SCALE GENOMIC DNA]</scope>
    <source>
        <strain evidence="2 3">DSM 15814</strain>
    </source>
</reference>
<organism evidence="2 3">
    <name type="scientific">Furfurilactobacillus rossiae DSM 15814</name>
    <dbReference type="NCBI Taxonomy" id="1114972"/>
    <lineage>
        <taxon>Bacteria</taxon>
        <taxon>Bacillati</taxon>
        <taxon>Bacillota</taxon>
        <taxon>Bacilli</taxon>
        <taxon>Lactobacillales</taxon>
        <taxon>Lactobacillaceae</taxon>
        <taxon>Furfurilactobacillus</taxon>
    </lineage>
</organism>
<feature type="domain" description="N-acetyltransferase" evidence="1">
    <location>
        <begin position="4"/>
        <end position="166"/>
    </location>
</feature>
<dbReference type="Gene3D" id="3.40.630.30">
    <property type="match status" value="1"/>
</dbReference>
<dbReference type="InterPro" id="IPR016181">
    <property type="entry name" value="Acyl_CoA_acyltransferase"/>
</dbReference>
<dbReference type="GO" id="GO:0016747">
    <property type="term" value="F:acyltransferase activity, transferring groups other than amino-acyl groups"/>
    <property type="evidence" value="ECO:0007669"/>
    <property type="project" value="InterPro"/>
</dbReference>
<sequence>MSVLSFKALSVNDNFKYYQLLQQVSANENGFHNEMFGKSHSGYFKWLQLSVDEKVGKNLRPGYVPRSTYWLLNDDGIPVGIGRIKHQLTPAMKKNSGHIAYAIGRPFRGQGYGSKLCQLLIDECRKMGINPIQVTVEFANEASNRIVRQAGGRVVGQTDTMTIYQI</sequence>
<dbReference type="eggNOG" id="COG3981">
    <property type="taxonomic scope" value="Bacteria"/>
</dbReference>
<dbReference type="Pfam" id="PF00583">
    <property type="entry name" value="Acetyltransf_1"/>
    <property type="match status" value="1"/>
</dbReference>
<dbReference type="PROSITE" id="PS51186">
    <property type="entry name" value="GNAT"/>
    <property type="match status" value="1"/>
</dbReference>
<dbReference type="AlphaFoldDB" id="A0A0R1R9G2"/>
<dbReference type="PATRIC" id="fig|1114972.6.peg.1309"/>
<evidence type="ECO:0000313" key="3">
    <source>
        <dbReference type="Proteomes" id="UP000051999"/>
    </source>
</evidence>
<evidence type="ECO:0000313" key="2">
    <source>
        <dbReference type="EMBL" id="KRL53356.1"/>
    </source>
</evidence>
<dbReference type="SUPFAM" id="SSF55729">
    <property type="entry name" value="Acyl-CoA N-acyltransferases (Nat)"/>
    <property type="match status" value="1"/>
</dbReference>
<dbReference type="InterPro" id="IPR000182">
    <property type="entry name" value="GNAT_dom"/>
</dbReference>
<dbReference type="CDD" id="cd04301">
    <property type="entry name" value="NAT_SF"/>
    <property type="match status" value="1"/>
</dbReference>
<comment type="caution">
    <text evidence="2">The sequence shown here is derived from an EMBL/GenBank/DDBJ whole genome shotgun (WGS) entry which is preliminary data.</text>
</comment>
<gene>
    <name evidence="2" type="ORF">FD35_GL001291</name>
</gene>
<dbReference type="STRING" id="1114972.FD35_GL001291"/>